<dbReference type="Pfam" id="PF01313">
    <property type="entry name" value="Bac_export_3"/>
    <property type="match status" value="1"/>
</dbReference>
<evidence type="ECO:0000256" key="6">
    <source>
        <dbReference type="ARBA" id="ARBA00022989"/>
    </source>
</evidence>
<evidence type="ECO:0000256" key="1">
    <source>
        <dbReference type="ARBA" id="ARBA00004651"/>
    </source>
</evidence>
<evidence type="ECO:0000256" key="4">
    <source>
        <dbReference type="ARBA" id="ARBA00022475"/>
    </source>
</evidence>
<dbReference type="Proteomes" id="UP000060487">
    <property type="component" value="Unassembled WGS sequence"/>
</dbReference>
<evidence type="ECO:0000256" key="3">
    <source>
        <dbReference type="ARBA" id="ARBA00021718"/>
    </source>
</evidence>
<keyword evidence="10" id="KW-0282">Flagellum</keyword>
<dbReference type="InterPro" id="IPR006305">
    <property type="entry name" value="FliQ"/>
</dbReference>
<keyword evidence="8 9" id="KW-0975">Bacterial flagellum</keyword>
<sequence>MTVEIIKDLSFDVFKTLLMVSGPMLIVSMLVGLAVSFFQAITQIQEFTLTFVPKVVAVFLCVFLLMPWIARIMIGFTVRLIEKLPEYVR</sequence>
<dbReference type="EMBL" id="LNQR01000070">
    <property type="protein sequence ID" value="KWT84089.1"/>
    <property type="molecule type" value="Genomic_DNA"/>
</dbReference>
<evidence type="ECO:0000256" key="2">
    <source>
        <dbReference type="ARBA" id="ARBA00006156"/>
    </source>
</evidence>
<name>A0ABR5SFD7_9BACT</name>
<accession>A0ABR5SFD7</accession>
<evidence type="ECO:0000313" key="11">
    <source>
        <dbReference type="Proteomes" id="UP000060487"/>
    </source>
</evidence>
<reference evidence="10 11" key="1">
    <citation type="submission" date="2015-11" db="EMBL/GenBank/DDBJ databases">
        <authorList>
            <person name="Lin W."/>
        </authorList>
    </citation>
    <scope>NUCLEOTIDE SEQUENCE [LARGE SCALE GENOMIC DNA]</scope>
    <source>
        <strain evidence="10 11">HCH-1</strain>
    </source>
</reference>
<feature type="transmembrane region" description="Helical" evidence="9">
    <location>
        <begin position="17"/>
        <end position="41"/>
    </location>
</feature>
<comment type="function">
    <text evidence="9">Role in flagellar biosynthesis.</text>
</comment>
<keyword evidence="10" id="KW-0969">Cilium</keyword>
<gene>
    <name evidence="9 10" type="primary">fliQ</name>
    <name evidence="10" type="ORF">ASN18_2016</name>
</gene>
<feature type="transmembrane region" description="Helical" evidence="9">
    <location>
        <begin position="47"/>
        <end position="70"/>
    </location>
</feature>
<keyword evidence="11" id="KW-1185">Reference proteome</keyword>
<keyword evidence="4 9" id="KW-1003">Cell membrane</keyword>
<organism evidence="10 11">
    <name type="scientific">Candidatus Magnetominusculus xianensis</name>
    <dbReference type="NCBI Taxonomy" id="1748249"/>
    <lineage>
        <taxon>Bacteria</taxon>
        <taxon>Pseudomonadati</taxon>
        <taxon>Nitrospirota</taxon>
        <taxon>Nitrospiria</taxon>
        <taxon>Nitrospirales</taxon>
        <taxon>Nitrospiraceae</taxon>
        <taxon>Candidatus Magnetominusculus</taxon>
    </lineage>
</organism>
<comment type="caution">
    <text evidence="10">The sequence shown here is derived from an EMBL/GenBank/DDBJ whole genome shotgun (WGS) entry which is preliminary data.</text>
</comment>
<evidence type="ECO:0000256" key="9">
    <source>
        <dbReference type="RuleBase" id="RU364090"/>
    </source>
</evidence>
<dbReference type="RefSeq" id="WP_085052623.1">
    <property type="nucleotide sequence ID" value="NZ_LNQR01000070.1"/>
</dbReference>
<evidence type="ECO:0000256" key="8">
    <source>
        <dbReference type="ARBA" id="ARBA00023143"/>
    </source>
</evidence>
<protein>
    <recommendedName>
        <fullName evidence="3 9">Flagellar biosynthetic protein FliQ</fullName>
    </recommendedName>
</protein>
<proteinExistence type="inferred from homology"/>
<keyword evidence="10" id="KW-0966">Cell projection</keyword>
<keyword evidence="6 9" id="KW-1133">Transmembrane helix</keyword>
<keyword evidence="7 9" id="KW-0472">Membrane</keyword>
<keyword evidence="5 9" id="KW-0812">Transmembrane</keyword>
<comment type="similarity">
    <text evidence="2 9">Belongs to the FliQ/MopD/SpaQ family.</text>
</comment>
<dbReference type="PANTHER" id="PTHR34040">
    <property type="entry name" value="FLAGELLAR BIOSYNTHETIC PROTEIN FLIQ"/>
    <property type="match status" value="1"/>
</dbReference>
<dbReference type="PIRSF" id="PIRSF004669">
    <property type="entry name" value="FliQ"/>
    <property type="match status" value="1"/>
</dbReference>
<evidence type="ECO:0000313" key="10">
    <source>
        <dbReference type="EMBL" id="KWT84089.1"/>
    </source>
</evidence>
<dbReference type="PANTHER" id="PTHR34040:SF2">
    <property type="entry name" value="FLAGELLAR BIOSYNTHETIC PROTEIN FLIQ"/>
    <property type="match status" value="1"/>
</dbReference>
<dbReference type="PRINTS" id="PR00952">
    <property type="entry name" value="TYPE3IMQPROT"/>
</dbReference>
<evidence type="ECO:0000256" key="5">
    <source>
        <dbReference type="ARBA" id="ARBA00022692"/>
    </source>
</evidence>
<dbReference type="InterPro" id="IPR002191">
    <property type="entry name" value="Bac_export_3"/>
</dbReference>
<comment type="subcellular location">
    <subcellularLocation>
        <location evidence="1 9">Cell membrane</location>
        <topology evidence="1">Multi-pass membrane protein</topology>
    </subcellularLocation>
    <subcellularLocation>
        <location evidence="9">Bacterial flagellum basal body</location>
    </subcellularLocation>
</comment>
<evidence type="ECO:0000256" key="7">
    <source>
        <dbReference type="ARBA" id="ARBA00023136"/>
    </source>
</evidence>
<dbReference type="NCBIfam" id="TIGR01402">
    <property type="entry name" value="fliQ"/>
    <property type="match status" value="1"/>
</dbReference>